<dbReference type="InterPro" id="IPR036882">
    <property type="entry name" value="Alba-like_dom_sf"/>
</dbReference>
<dbReference type="EMBL" id="CP001857">
    <property type="protein sequence ID" value="ADB57460.1"/>
    <property type="molecule type" value="Genomic_DNA"/>
</dbReference>
<dbReference type="NCBIfam" id="NF003088">
    <property type="entry name" value="PRK04015.1"/>
    <property type="match status" value="1"/>
</dbReference>
<dbReference type="Proteomes" id="UP000001901">
    <property type="component" value="Chromosome"/>
</dbReference>
<evidence type="ECO:0000256" key="2">
    <source>
        <dbReference type="ARBA" id="ARBA00022454"/>
    </source>
</evidence>
<organism evidence="7 8">
    <name type="scientific">Archaeoglobus profundus (strain DSM 5631 / JCM 9629 / NBRC 100127 / Av18)</name>
    <dbReference type="NCBI Taxonomy" id="572546"/>
    <lineage>
        <taxon>Archaea</taxon>
        <taxon>Methanobacteriati</taxon>
        <taxon>Methanobacteriota</taxon>
        <taxon>Archaeoglobi</taxon>
        <taxon>Archaeoglobales</taxon>
        <taxon>Archaeoglobaceae</taxon>
        <taxon>Archaeoglobus</taxon>
    </lineage>
</organism>
<evidence type="ECO:0000256" key="4">
    <source>
        <dbReference type="ARBA" id="ARBA00023125"/>
    </source>
</evidence>
<dbReference type="GO" id="GO:0005737">
    <property type="term" value="C:cytoplasm"/>
    <property type="evidence" value="ECO:0007669"/>
    <property type="project" value="UniProtKB-SubCell"/>
</dbReference>
<evidence type="ECO:0000313" key="7">
    <source>
        <dbReference type="EMBL" id="ADB57460.1"/>
    </source>
</evidence>
<dbReference type="KEGG" id="apo:Arcpr_0391"/>
<evidence type="ECO:0000313" key="8">
    <source>
        <dbReference type="Proteomes" id="UP000001901"/>
    </source>
</evidence>
<dbReference type="AlphaFoldDB" id="D2RGN5"/>
<keyword evidence="5" id="KW-0226">DNA condensation</keyword>
<proteinExistence type="inferred from homology"/>
<dbReference type="HOGENOM" id="CLU_110989_1_0_2"/>
<dbReference type="Gene3D" id="3.30.110.20">
    <property type="entry name" value="Alba-like domain"/>
    <property type="match status" value="1"/>
</dbReference>
<dbReference type="GO" id="GO:0003723">
    <property type="term" value="F:RNA binding"/>
    <property type="evidence" value="ECO:0007669"/>
    <property type="project" value="InterPro"/>
</dbReference>
<evidence type="ECO:0000259" key="6">
    <source>
        <dbReference type="Pfam" id="PF01918"/>
    </source>
</evidence>
<keyword evidence="2 5" id="KW-0158">Chromosome</keyword>
<evidence type="ECO:0000256" key="5">
    <source>
        <dbReference type="HAMAP-Rule" id="MF_01122"/>
    </source>
</evidence>
<dbReference type="SUPFAM" id="SSF82704">
    <property type="entry name" value="AlbA-like"/>
    <property type="match status" value="1"/>
</dbReference>
<keyword evidence="3 5" id="KW-0963">Cytoplasm</keyword>
<dbReference type="PaxDb" id="572546-Arcpr_0391"/>
<comment type="function">
    <text evidence="5">Binds double-stranded DNA tightly but without sequence specificity. Involved in DNA compaction.</text>
</comment>
<dbReference type="InterPro" id="IPR002775">
    <property type="entry name" value="DNA/RNA-bd_Alba-like"/>
</dbReference>
<accession>D2RGN5</accession>
<dbReference type="InterPro" id="IPR013795">
    <property type="entry name" value="DNA/RNA-bd_Alba"/>
</dbReference>
<evidence type="ECO:0000256" key="3">
    <source>
        <dbReference type="ARBA" id="ARBA00022490"/>
    </source>
</evidence>
<name>D2RGN5_ARCPA</name>
<dbReference type="Pfam" id="PF01918">
    <property type="entry name" value="Alba"/>
    <property type="match status" value="1"/>
</dbReference>
<keyword evidence="8" id="KW-1185">Reference proteome</keyword>
<comment type="similarity">
    <text evidence="1 5">Belongs to the histone-like Alba family.</text>
</comment>
<reference evidence="7 8" key="1">
    <citation type="journal article" date="2010" name="Stand. Genomic Sci.">
        <title>Complete genome sequence of Archaeoglobus profundus type strain (AV18).</title>
        <authorList>
            <person name="von Jan M."/>
            <person name="Lapidus A."/>
            <person name="Del Rio T.G."/>
            <person name="Copeland A."/>
            <person name="Tice H."/>
            <person name="Cheng J.F."/>
            <person name="Lucas S."/>
            <person name="Chen F."/>
            <person name="Nolan M."/>
            <person name="Goodwin L."/>
            <person name="Han C."/>
            <person name="Pitluck S."/>
            <person name="Liolios K."/>
            <person name="Ivanova N."/>
            <person name="Mavromatis K."/>
            <person name="Ovchinnikova G."/>
            <person name="Chertkov O."/>
            <person name="Pati A."/>
            <person name="Chen A."/>
            <person name="Palaniappan K."/>
            <person name="Land M."/>
            <person name="Hauser L."/>
            <person name="Chang Y.J."/>
            <person name="Jeffries C.D."/>
            <person name="Saunders E."/>
            <person name="Brettin T."/>
            <person name="Detter J.C."/>
            <person name="Chain P."/>
            <person name="Eichinger K."/>
            <person name="Huber H."/>
            <person name="Spring S."/>
            <person name="Rohde M."/>
            <person name="Goker M."/>
            <person name="Wirth R."/>
            <person name="Woyke T."/>
            <person name="Bristow J."/>
            <person name="Eisen J.A."/>
            <person name="Markowitz V."/>
            <person name="Hugenholtz P."/>
            <person name="Kyrpides N.C."/>
            <person name="Klenk H.P."/>
        </authorList>
    </citation>
    <scope>NUCLEOTIDE SEQUENCE [LARGE SCALE GENOMIC DNA]</scope>
    <source>
        <strain evidence="8">DSM 5631 / JCM 9629 / NBRC 100127 / Av18</strain>
    </source>
</reference>
<dbReference type="OrthoDB" id="10360at2157"/>
<dbReference type="NCBIfam" id="TIGR00285">
    <property type="entry name" value="DNA-binding protein Alba"/>
    <property type="match status" value="1"/>
</dbReference>
<dbReference type="GO" id="GO:0030261">
    <property type="term" value="P:chromosome condensation"/>
    <property type="evidence" value="ECO:0007669"/>
    <property type="project" value="UniProtKB-KW"/>
</dbReference>
<sequence>MTEGVVYVGQKPVMNYVLATLTQFNEGAERVVLKARGKAISRAVDVAEIVRNRFLPNVEVESIKIDTEELESEQGRKVNVSTIEIVLAKKSE</sequence>
<dbReference type="eggNOG" id="arCOG01753">
    <property type="taxonomic scope" value="Archaea"/>
</dbReference>
<dbReference type="GeneID" id="8739047"/>
<dbReference type="GO" id="GO:0005694">
    <property type="term" value="C:chromosome"/>
    <property type="evidence" value="ECO:0007669"/>
    <property type="project" value="UniProtKB-SubCell"/>
</dbReference>
<keyword evidence="4 5" id="KW-0238">DNA-binding</keyword>
<comment type="caution">
    <text evidence="5">Lacks conserved residue(s) required for the propagation of feature annotation.</text>
</comment>
<protein>
    <recommendedName>
        <fullName evidence="5">DNA/RNA-binding protein Alba</fullName>
    </recommendedName>
</protein>
<evidence type="ECO:0000256" key="1">
    <source>
        <dbReference type="ARBA" id="ARBA00008018"/>
    </source>
</evidence>
<comment type="subcellular location">
    <subcellularLocation>
        <location evidence="5">Cytoplasm</location>
    </subcellularLocation>
    <subcellularLocation>
        <location evidence="5">Chromosome</location>
    </subcellularLocation>
</comment>
<dbReference type="HAMAP" id="MF_01122">
    <property type="entry name" value="AlbA"/>
    <property type="match status" value="1"/>
</dbReference>
<dbReference type="STRING" id="572546.Arcpr_0391"/>
<feature type="domain" description="DNA/RNA-binding protein Alba-like" evidence="6">
    <location>
        <begin position="5"/>
        <end position="67"/>
    </location>
</feature>
<dbReference type="PIRSF" id="PIRSF028732">
    <property type="entry name" value="Alba"/>
    <property type="match status" value="1"/>
</dbReference>
<dbReference type="RefSeq" id="WP_012939796.1">
    <property type="nucleotide sequence ID" value="NC_013741.1"/>
</dbReference>
<dbReference type="GO" id="GO:0003690">
    <property type="term" value="F:double-stranded DNA binding"/>
    <property type="evidence" value="ECO:0007669"/>
    <property type="project" value="UniProtKB-UniRule"/>
</dbReference>
<gene>
    <name evidence="5" type="primary">albA</name>
    <name evidence="7" type="ordered locus">Arcpr_0391</name>
</gene>